<evidence type="ECO:0008006" key="2">
    <source>
        <dbReference type="Google" id="ProtNLM"/>
    </source>
</evidence>
<protein>
    <recommendedName>
        <fullName evidence="2">2-aminoadipate transaminase</fullName>
    </recommendedName>
</protein>
<proteinExistence type="predicted"/>
<organism evidence="1">
    <name type="scientific">bioreactor metagenome</name>
    <dbReference type="NCBI Taxonomy" id="1076179"/>
    <lineage>
        <taxon>unclassified sequences</taxon>
        <taxon>metagenomes</taxon>
        <taxon>ecological metagenomes</taxon>
    </lineage>
</organism>
<gene>
    <name evidence="1" type="ORF">SDC9_179043</name>
</gene>
<dbReference type="SUPFAM" id="SSF53383">
    <property type="entry name" value="PLP-dependent transferases"/>
    <property type="match status" value="1"/>
</dbReference>
<dbReference type="EMBL" id="VSSQ01083135">
    <property type="protein sequence ID" value="MPN31569.1"/>
    <property type="molecule type" value="Genomic_DNA"/>
</dbReference>
<reference evidence="1" key="1">
    <citation type="submission" date="2019-08" db="EMBL/GenBank/DDBJ databases">
        <authorList>
            <person name="Kucharzyk K."/>
            <person name="Murdoch R.W."/>
            <person name="Higgins S."/>
            <person name="Loffler F."/>
        </authorList>
    </citation>
    <scope>NUCLEOTIDE SEQUENCE</scope>
</reference>
<name>A0A645H0R2_9ZZZZ</name>
<dbReference type="Gene3D" id="3.90.1150.10">
    <property type="entry name" value="Aspartate Aminotransferase, domain 1"/>
    <property type="match status" value="1"/>
</dbReference>
<comment type="caution">
    <text evidence="1">The sequence shown here is derived from an EMBL/GenBank/DDBJ whole genome shotgun (WGS) entry which is preliminary data.</text>
</comment>
<evidence type="ECO:0000313" key="1">
    <source>
        <dbReference type="EMBL" id="MPN31569.1"/>
    </source>
</evidence>
<dbReference type="AlphaFoldDB" id="A0A645H0R2"/>
<accession>A0A645H0R2</accession>
<sequence length="114" mass="13275">MVDVMLREGHYERHLVRLRQRLGKATEQALDWLEMHECEVFARNPQSLYLWATFPGNPDAVRLAERLLAHKVTMAPGHVFNLDPSQTSPWSRCNVGAMLDPRFEVAYRAMQELR</sequence>
<dbReference type="InterPro" id="IPR015422">
    <property type="entry name" value="PyrdxlP-dep_Trfase_small"/>
</dbReference>
<dbReference type="InterPro" id="IPR015424">
    <property type="entry name" value="PyrdxlP-dep_Trfase"/>
</dbReference>